<organism evidence="2 3">
    <name type="scientific">Escherichia coli</name>
    <dbReference type="NCBI Taxonomy" id="562"/>
    <lineage>
        <taxon>Bacteria</taxon>
        <taxon>Pseudomonadati</taxon>
        <taxon>Pseudomonadota</taxon>
        <taxon>Gammaproteobacteria</taxon>
        <taxon>Enterobacterales</taxon>
        <taxon>Enterobacteriaceae</taxon>
        <taxon>Escherichia</taxon>
    </lineage>
</organism>
<gene>
    <name evidence="2" type="ORF">NCTC10767_04758</name>
</gene>
<evidence type="ECO:0000313" key="2">
    <source>
        <dbReference type="EMBL" id="STC88414.1"/>
    </source>
</evidence>
<dbReference type="EMBL" id="UFXW01000004">
    <property type="protein sequence ID" value="STC88414.1"/>
    <property type="molecule type" value="Genomic_DNA"/>
</dbReference>
<reference evidence="2 3" key="1">
    <citation type="submission" date="2018-06" db="EMBL/GenBank/DDBJ databases">
        <authorList>
            <consortium name="Pathogen Informatics"/>
            <person name="Doyle S."/>
        </authorList>
    </citation>
    <scope>NUCLEOTIDE SEQUENCE [LARGE SCALE GENOMIC DNA]</scope>
    <source>
        <strain evidence="2 3">NCTC10767</strain>
    </source>
</reference>
<protein>
    <submittedName>
        <fullName evidence="2">Putative phage head completion protein L</fullName>
    </submittedName>
</protein>
<name>A0A376DFB8_ECOLX</name>
<accession>A0A376DFB8</accession>
<evidence type="ECO:0000256" key="1">
    <source>
        <dbReference type="SAM" id="MobiDB-lite"/>
    </source>
</evidence>
<dbReference type="AlphaFoldDB" id="A0A376DFB8"/>
<dbReference type="Proteomes" id="UP000254647">
    <property type="component" value="Unassembled WGS sequence"/>
</dbReference>
<evidence type="ECO:0000313" key="3">
    <source>
        <dbReference type="Proteomes" id="UP000254647"/>
    </source>
</evidence>
<sequence length="65" mass="7191">MSLIARPRVNSADTDTTDTDDGDAMVSAGDFWPAISLHEIRLASRIPGGQQQPVCYMQQRKRSPM</sequence>
<feature type="region of interest" description="Disordered" evidence="1">
    <location>
        <begin position="1"/>
        <end position="25"/>
    </location>
</feature>
<proteinExistence type="predicted"/>